<evidence type="ECO:0000313" key="9">
    <source>
        <dbReference type="Proteomes" id="UP001148313"/>
    </source>
</evidence>
<gene>
    <name evidence="8" type="ORF">OOZ53_17635</name>
</gene>
<feature type="transmembrane region" description="Helical" evidence="6">
    <location>
        <begin position="82"/>
        <end position="106"/>
    </location>
</feature>
<feature type="transmembrane region" description="Helical" evidence="6">
    <location>
        <begin position="140"/>
        <end position="164"/>
    </location>
</feature>
<reference evidence="8" key="1">
    <citation type="submission" date="2022-11" db="EMBL/GenBank/DDBJ databases">
        <title>Hoeflea poritis sp. nov., isolated from scleractinian coral Porites lutea.</title>
        <authorList>
            <person name="Zhang G."/>
            <person name="Wei Q."/>
            <person name="Cai L."/>
        </authorList>
    </citation>
    <scope>NUCLEOTIDE SEQUENCE</scope>
    <source>
        <strain evidence="8">E7-10</strain>
    </source>
</reference>
<dbReference type="PROSITE" id="PS50850">
    <property type="entry name" value="MFS"/>
    <property type="match status" value="1"/>
</dbReference>
<evidence type="ECO:0000256" key="2">
    <source>
        <dbReference type="ARBA" id="ARBA00022448"/>
    </source>
</evidence>
<dbReference type="RefSeq" id="WP_271090994.1">
    <property type="nucleotide sequence ID" value="NZ_JAPJZH010000011.1"/>
</dbReference>
<keyword evidence="9" id="KW-1185">Reference proteome</keyword>
<dbReference type="SUPFAM" id="SSF103473">
    <property type="entry name" value="MFS general substrate transporter"/>
    <property type="match status" value="1"/>
</dbReference>
<feature type="transmembrane region" description="Helical" evidence="6">
    <location>
        <begin position="353"/>
        <end position="375"/>
    </location>
</feature>
<accession>A0ABT4VR53</accession>
<feature type="transmembrane region" description="Helical" evidence="6">
    <location>
        <begin position="53"/>
        <end position="76"/>
    </location>
</feature>
<evidence type="ECO:0000256" key="3">
    <source>
        <dbReference type="ARBA" id="ARBA00022692"/>
    </source>
</evidence>
<keyword evidence="4 6" id="KW-1133">Transmembrane helix</keyword>
<dbReference type="Gene3D" id="1.20.1250.20">
    <property type="entry name" value="MFS general substrate transporter like domains"/>
    <property type="match status" value="1"/>
</dbReference>
<evidence type="ECO:0000256" key="5">
    <source>
        <dbReference type="ARBA" id="ARBA00023136"/>
    </source>
</evidence>
<evidence type="ECO:0000256" key="4">
    <source>
        <dbReference type="ARBA" id="ARBA00022989"/>
    </source>
</evidence>
<feature type="transmembrane region" description="Helical" evidence="6">
    <location>
        <begin position="318"/>
        <end position="341"/>
    </location>
</feature>
<keyword evidence="3 6" id="KW-0812">Transmembrane</keyword>
<dbReference type="InterPro" id="IPR044770">
    <property type="entry name" value="MFS_spinster-like"/>
</dbReference>
<feature type="transmembrane region" description="Helical" evidence="6">
    <location>
        <begin position="225"/>
        <end position="243"/>
    </location>
</feature>
<feature type="transmembrane region" description="Helical" evidence="6">
    <location>
        <begin position="170"/>
        <end position="192"/>
    </location>
</feature>
<feature type="transmembrane region" description="Helical" evidence="6">
    <location>
        <begin position="12"/>
        <end position="28"/>
    </location>
</feature>
<dbReference type="InterPro" id="IPR036259">
    <property type="entry name" value="MFS_trans_sf"/>
</dbReference>
<comment type="caution">
    <text evidence="8">The sequence shown here is derived from an EMBL/GenBank/DDBJ whole genome shotgun (WGS) entry which is preliminary data.</text>
</comment>
<sequence>MPDNRAGSKAGQNLLVVVVLLGIINLVNQMDRVLFALMVEPVKADLGLSDSQMGLLGGLAFAVCYAGLGLVAGRIADRWNRVHLIAIALTVWSAATAACGMSYSFLQMFVSRMMVGTGEAGCVPSAQSLISDVTPARNRAFMISLFTGIGTIGTLIGLIVGGIVLEMVGWRMTFIVFGAFGLLPLVLLLVMLRDPREVRSATAAASNVVWSQDVVSMLKRREIQLLLVAIPLLFTLAGLATWIPAFFQRSYGVTIEEFSRSGGAFLGFGLIIGTFAGGFIVNKLVARDARWEFWWSALSCSLAVVPFMAVLIGHNVQVAYYGLFGAFFLAGTGFGPAMACMHTVSKQSVRATAVALMMFASSLIAYGAVPAIIGVLSDLFASFGAGIDDGTSLKYALLCSMTLPPVASILFLVAAHRVVPAASMSLAKHST</sequence>
<keyword evidence="2" id="KW-0813">Transport</keyword>
<evidence type="ECO:0000313" key="8">
    <source>
        <dbReference type="EMBL" id="MDA4847186.1"/>
    </source>
</evidence>
<evidence type="ECO:0000259" key="7">
    <source>
        <dbReference type="PROSITE" id="PS50850"/>
    </source>
</evidence>
<evidence type="ECO:0000256" key="6">
    <source>
        <dbReference type="SAM" id="Phobius"/>
    </source>
</evidence>
<dbReference type="Pfam" id="PF07690">
    <property type="entry name" value="MFS_1"/>
    <property type="match status" value="1"/>
</dbReference>
<keyword evidence="5 6" id="KW-0472">Membrane</keyword>
<name>A0ABT4VR53_9HYPH</name>
<comment type="subcellular location">
    <subcellularLocation>
        <location evidence="1">Membrane</location>
        <topology evidence="1">Multi-pass membrane protein</topology>
    </subcellularLocation>
</comment>
<dbReference type="InterPro" id="IPR020846">
    <property type="entry name" value="MFS_dom"/>
</dbReference>
<dbReference type="InterPro" id="IPR011701">
    <property type="entry name" value="MFS"/>
</dbReference>
<feature type="transmembrane region" description="Helical" evidence="6">
    <location>
        <begin position="293"/>
        <end position="312"/>
    </location>
</feature>
<feature type="transmembrane region" description="Helical" evidence="6">
    <location>
        <begin position="395"/>
        <end position="415"/>
    </location>
</feature>
<evidence type="ECO:0000256" key="1">
    <source>
        <dbReference type="ARBA" id="ARBA00004141"/>
    </source>
</evidence>
<dbReference type="Proteomes" id="UP001148313">
    <property type="component" value="Unassembled WGS sequence"/>
</dbReference>
<feature type="transmembrane region" description="Helical" evidence="6">
    <location>
        <begin position="263"/>
        <end position="281"/>
    </location>
</feature>
<organism evidence="8 9">
    <name type="scientific">Hoeflea poritis</name>
    <dbReference type="NCBI Taxonomy" id="2993659"/>
    <lineage>
        <taxon>Bacteria</taxon>
        <taxon>Pseudomonadati</taxon>
        <taxon>Pseudomonadota</taxon>
        <taxon>Alphaproteobacteria</taxon>
        <taxon>Hyphomicrobiales</taxon>
        <taxon>Rhizobiaceae</taxon>
        <taxon>Hoeflea</taxon>
    </lineage>
</organism>
<protein>
    <submittedName>
        <fullName evidence="8">MFS transporter</fullName>
    </submittedName>
</protein>
<dbReference type="CDD" id="cd17328">
    <property type="entry name" value="MFS_spinster_like"/>
    <property type="match status" value="1"/>
</dbReference>
<feature type="domain" description="Major facilitator superfamily (MFS) profile" evidence="7">
    <location>
        <begin position="17"/>
        <end position="417"/>
    </location>
</feature>
<dbReference type="PANTHER" id="PTHR23505">
    <property type="entry name" value="SPINSTER"/>
    <property type="match status" value="1"/>
</dbReference>
<dbReference type="EMBL" id="JAPJZH010000011">
    <property type="protein sequence ID" value="MDA4847186.1"/>
    <property type="molecule type" value="Genomic_DNA"/>
</dbReference>
<proteinExistence type="predicted"/>
<dbReference type="PANTHER" id="PTHR23505:SF79">
    <property type="entry name" value="PROTEIN SPINSTER"/>
    <property type="match status" value="1"/>
</dbReference>